<dbReference type="InterPro" id="IPR052950">
    <property type="entry name" value="CISD"/>
</dbReference>
<comment type="cofactor">
    <cofactor evidence="5">
        <name>[2Fe-2S] cluster</name>
        <dbReference type="ChEBI" id="CHEBI:190135"/>
    </cofactor>
</comment>
<feature type="domain" description="Iron-binding zinc finger CDGSH type" evidence="6">
    <location>
        <begin position="254"/>
        <end position="291"/>
    </location>
</feature>
<reference evidence="7 8" key="1">
    <citation type="submission" date="2019-08" db="EMBL/GenBank/DDBJ databases">
        <title>The genome of the soybean aphid Biotype 1, its phylome, world population structure and adaptation to the North American continent.</title>
        <authorList>
            <person name="Giordano R."/>
            <person name="Donthu R.K."/>
            <person name="Hernandez A.G."/>
            <person name="Wright C.L."/>
            <person name="Zimin A.V."/>
        </authorList>
    </citation>
    <scope>NUCLEOTIDE SEQUENCE [LARGE SCALE GENOMIC DNA]</scope>
    <source>
        <tissue evidence="7">Whole aphids</tissue>
    </source>
</reference>
<keyword evidence="2" id="KW-0479">Metal-binding</keyword>
<organism evidence="7 8">
    <name type="scientific">Aphis glycines</name>
    <name type="common">Soybean aphid</name>
    <dbReference type="NCBI Taxonomy" id="307491"/>
    <lineage>
        <taxon>Eukaryota</taxon>
        <taxon>Metazoa</taxon>
        <taxon>Ecdysozoa</taxon>
        <taxon>Arthropoda</taxon>
        <taxon>Hexapoda</taxon>
        <taxon>Insecta</taxon>
        <taxon>Pterygota</taxon>
        <taxon>Neoptera</taxon>
        <taxon>Paraneoptera</taxon>
        <taxon>Hemiptera</taxon>
        <taxon>Sternorrhyncha</taxon>
        <taxon>Aphidomorpha</taxon>
        <taxon>Aphidoidea</taxon>
        <taxon>Aphididae</taxon>
        <taxon>Aphidini</taxon>
        <taxon>Aphis</taxon>
        <taxon>Aphis</taxon>
    </lineage>
</organism>
<sequence>MHLTFYRKDKDGKTMIKLNCTLLKFTENNISQHKITSSAAIAAANSSQSKCKMNNRKSAISSTNHSGVAANIIGTSSGNFISVFGSSSANNETERNGPKYETIETFYFKKLPLPESSSGAIIVDGPGVLVEEIILFLISTLVLLFSTSMASKKNTNHRKECLTVSPKQMFNKRCSAGKVVTMKKGADFEDSPDSECIVMMRSLTQSANKLTCKIKPSMNYRVYSKKIDEILPKNLLEDIYTAAQQKQLGVIYDKRPFKITLEKDKKYNWCSCGMSRQQPFCDGTHKNQKLRITMKPVQVQLPSLLGMAYISRSGIIAAASYWQRLVSRANKLCGESGGVFAQVTVFPAPSLSSASSSSSSALTSPVPLYKQSITSSLTLCNPNHQYQNVPLDYGTPMGSIGKLILIKE</sequence>
<evidence type="ECO:0000256" key="4">
    <source>
        <dbReference type="ARBA" id="ARBA00023014"/>
    </source>
</evidence>
<evidence type="ECO:0000313" key="8">
    <source>
        <dbReference type="Proteomes" id="UP000475862"/>
    </source>
</evidence>
<dbReference type="GO" id="GO:0051537">
    <property type="term" value="F:2 iron, 2 sulfur cluster binding"/>
    <property type="evidence" value="ECO:0007669"/>
    <property type="project" value="UniProtKB-KW"/>
</dbReference>
<evidence type="ECO:0000256" key="3">
    <source>
        <dbReference type="ARBA" id="ARBA00023004"/>
    </source>
</evidence>
<protein>
    <recommendedName>
        <fullName evidence="6">Iron-binding zinc finger CDGSH type domain-containing protein</fullName>
    </recommendedName>
</protein>
<evidence type="ECO:0000313" key="7">
    <source>
        <dbReference type="EMBL" id="KAE9537819.1"/>
    </source>
</evidence>
<dbReference type="InterPro" id="IPR018967">
    <property type="entry name" value="FeS-contain_CDGSH-typ"/>
</dbReference>
<dbReference type="InterPro" id="IPR042216">
    <property type="entry name" value="MitoNEET_CISD"/>
</dbReference>
<dbReference type="PANTHER" id="PTHR46491">
    <property type="entry name" value="CDGSH IRON SULFUR DOMAIN PROTEIN HOMOLOG"/>
    <property type="match status" value="1"/>
</dbReference>
<dbReference type="EMBL" id="VYZN01000017">
    <property type="protein sequence ID" value="KAE9537819.1"/>
    <property type="molecule type" value="Genomic_DNA"/>
</dbReference>
<dbReference type="GO" id="GO:0046872">
    <property type="term" value="F:metal ion binding"/>
    <property type="evidence" value="ECO:0007669"/>
    <property type="project" value="UniProtKB-KW"/>
</dbReference>
<keyword evidence="3" id="KW-0408">Iron</keyword>
<gene>
    <name evidence="7" type="ORF">AGLY_005791</name>
</gene>
<evidence type="ECO:0000256" key="2">
    <source>
        <dbReference type="ARBA" id="ARBA00022723"/>
    </source>
</evidence>
<dbReference type="PANTHER" id="PTHR46491:SF3">
    <property type="entry name" value="CDGSH IRON-SULFUR DOMAIN-CONTAINING PROTEIN 3, MITOCHONDRIAL"/>
    <property type="match status" value="1"/>
</dbReference>
<keyword evidence="1" id="KW-0001">2Fe-2S</keyword>
<dbReference type="AlphaFoldDB" id="A0A6G0TT68"/>
<keyword evidence="8" id="KW-1185">Reference proteome</keyword>
<comment type="caution">
    <text evidence="7">The sequence shown here is derived from an EMBL/GenBank/DDBJ whole genome shotgun (WGS) entry which is preliminary data.</text>
</comment>
<evidence type="ECO:0000256" key="1">
    <source>
        <dbReference type="ARBA" id="ARBA00022714"/>
    </source>
</evidence>
<evidence type="ECO:0000256" key="5">
    <source>
        <dbReference type="ARBA" id="ARBA00034078"/>
    </source>
</evidence>
<keyword evidence="4" id="KW-0411">Iron-sulfur</keyword>
<dbReference type="Proteomes" id="UP000475862">
    <property type="component" value="Unassembled WGS sequence"/>
</dbReference>
<accession>A0A6G0TT68</accession>
<evidence type="ECO:0000259" key="6">
    <source>
        <dbReference type="SMART" id="SM00704"/>
    </source>
</evidence>
<dbReference type="GO" id="GO:0005739">
    <property type="term" value="C:mitochondrion"/>
    <property type="evidence" value="ECO:0007669"/>
    <property type="project" value="TreeGrafter"/>
</dbReference>
<dbReference type="SMART" id="SM00704">
    <property type="entry name" value="ZnF_CDGSH"/>
    <property type="match status" value="1"/>
</dbReference>
<dbReference type="OrthoDB" id="15717at2759"/>
<dbReference type="Pfam" id="PF09360">
    <property type="entry name" value="zf-CDGSH"/>
    <property type="match status" value="1"/>
</dbReference>
<proteinExistence type="predicted"/>
<dbReference type="Gene3D" id="3.40.5.90">
    <property type="entry name" value="CDGSH iron-sulfur domain, mitoNEET-type"/>
    <property type="match status" value="1"/>
</dbReference>
<name>A0A6G0TT68_APHGL</name>